<sequence>MTTQAILWTLAGAAAALAVGSGLAEWRRSKRRNLDRPGCMPWTLIQVLAGLAAIIAAALALKA</sequence>
<reference evidence="2 3" key="1">
    <citation type="submission" date="2018-05" db="EMBL/GenBank/DDBJ databases">
        <title>Genome of Sphingosinicella humi QZX222.</title>
        <authorList>
            <person name="Qiao Z."/>
            <person name="Wang G."/>
        </authorList>
    </citation>
    <scope>NUCLEOTIDE SEQUENCE [LARGE SCALE GENOMIC DNA]</scope>
    <source>
        <strain evidence="2 3">QZX222</strain>
    </source>
</reference>
<keyword evidence="1" id="KW-1133">Transmembrane helix</keyword>
<comment type="caution">
    <text evidence="2">The sequence shown here is derived from an EMBL/GenBank/DDBJ whole genome shotgun (WGS) entry which is preliminary data.</text>
</comment>
<name>A0A2U2J013_9SPHN</name>
<gene>
    <name evidence="2" type="ORF">DF286_01400</name>
</gene>
<evidence type="ECO:0000313" key="2">
    <source>
        <dbReference type="EMBL" id="PWG01674.1"/>
    </source>
</evidence>
<keyword evidence="3" id="KW-1185">Reference proteome</keyword>
<keyword evidence="1" id="KW-0472">Membrane</keyword>
<organism evidence="2 3">
    <name type="scientific">Allosphingosinicella humi</name>
    <dbReference type="NCBI Taxonomy" id="2068657"/>
    <lineage>
        <taxon>Bacteria</taxon>
        <taxon>Pseudomonadati</taxon>
        <taxon>Pseudomonadota</taxon>
        <taxon>Alphaproteobacteria</taxon>
        <taxon>Sphingomonadales</taxon>
        <taxon>Sphingomonadaceae</taxon>
        <taxon>Allosphingosinicella</taxon>
    </lineage>
</organism>
<evidence type="ECO:0000256" key="1">
    <source>
        <dbReference type="SAM" id="Phobius"/>
    </source>
</evidence>
<feature type="transmembrane region" description="Helical" evidence="1">
    <location>
        <begin position="40"/>
        <end position="61"/>
    </location>
</feature>
<dbReference type="AlphaFoldDB" id="A0A2U2J013"/>
<dbReference type="EMBL" id="QFFF01000001">
    <property type="protein sequence ID" value="PWG01674.1"/>
    <property type="molecule type" value="Genomic_DNA"/>
</dbReference>
<dbReference type="Proteomes" id="UP000245916">
    <property type="component" value="Unassembled WGS sequence"/>
</dbReference>
<proteinExistence type="predicted"/>
<keyword evidence="1" id="KW-0812">Transmembrane</keyword>
<accession>A0A2U2J013</accession>
<evidence type="ECO:0000313" key="3">
    <source>
        <dbReference type="Proteomes" id="UP000245916"/>
    </source>
</evidence>
<protein>
    <submittedName>
        <fullName evidence="2">Uncharacterized protein</fullName>
    </submittedName>
</protein>
<dbReference type="RefSeq" id="WP_109269813.1">
    <property type="nucleotide sequence ID" value="NZ_QFFF01000001.1"/>
</dbReference>